<sequence length="235" mass="27885">MEELKNPPDGVTVFPKMWRHFRLMDEAILRLEGSAHLLNGLTHNKDKSIFLPFSKPKKRTLSTLYPATSVEEGPEIEVTLSGDDEEVSQERRQDMNRVMQEVEDEWNVMESEKRVIKREKGLIERERLVLQRERAVLDREAATLERDRASLEREKVTFEREKDGLEKERVMVERDRDDLRRERQALEREKARLERLFIPKGIAEVAEHGGKDAHVVDMNRKERFLYLFEKLVEDF</sequence>
<keyword evidence="3" id="KW-1185">Reference proteome</keyword>
<gene>
    <name evidence="2" type="ORF">JOB18_045796</name>
</gene>
<name>A0AAV6R070_SOLSE</name>
<reference evidence="2 3" key="1">
    <citation type="journal article" date="2021" name="Sci. Rep.">
        <title>Chromosome anchoring in Senegalese sole (Solea senegalensis) reveals sex-associated markers and genome rearrangements in flatfish.</title>
        <authorList>
            <person name="Guerrero-Cozar I."/>
            <person name="Gomez-Garrido J."/>
            <person name="Berbel C."/>
            <person name="Martinez-Blanch J.F."/>
            <person name="Alioto T."/>
            <person name="Claros M.G."/>
            <person name="Gagnaire P.A."/>
            <person name="Manchado M."/>
        </authorList>
    </citation>
    <scope>NUCLEOTIDE SEQUENCE [LARGE SCALE GENOMIC DNA]</scope>
    <source>
        <strain evidence="2">Sse05_10M</strain>
    </source>
</reference>
<dbReference type="Proteomes" id="UP000693946">
    <property type="component" value="Linkage Group LG3"/>
</dbReference>
<feature type="coiled-coil region" evidence="1">
    <location>
        <begin position="85"/>
        <end position="196"/>
    </location>
</feature>
<evidence type="ECO:0000256" key="1">
    <source>
        <dbReference type="SAM" id="Coils"/>
    </source>
</evidence>
<comment type="caution">
    <text evidence="2">The sequence shown here is derived from an EMBL/GenBank/DDBJ whole genome shotgun (WGS) entry which is preliminary data.</text>
</comment>
<accession>A0AAV6R070</accession>
<proteinExistence type="predicted"/>
<protein>
    <submittedName>
        <fullName evidence="2">Uncharacterized protein</fullName>
    </submittedName>
</protein>
<dbReference type="EMBL" id="JAGKHQ010000015">
    <property type="protein sequence ID" value="KAG7497910.1"/>
    <property type="molecule type" value="Genomic_DNA"/>
</dbReference>
<evidence type="ECO:0000313" key="3">
    <source>
        <dbReference type="Proteomes" id="UP000693946"/>
    </source>
</evidence>
<organism evidence="2 3">
    <name type="scientific">Solea senegalensis</name>
    <name type="common">Senegalese sole</name>
    <dbReference type="NCBI Taxonomy" id="28829"/>
    <lineage>
        <taxon>Eukaryota</taxon>
        <taxon>Metazoa</taxon>
        <taxon>Chordata</taxon>
        <taxon>Craniata</taxon>
        <taxon>Vertebrata</taxon>
        <taxon>Euteleostomi</taxon>
        <taxon>Actinopterygii</taxon>
        <taxon>Neopterygii</taxon>
        <taxon>Teleostei</taxon>
        <taxon>Neoteleostei</taxon>
        <taxon>Acanthomorphata</taxon>
        <taxon>Carangaria</taxon>
        <taxon>Pleuronectiformes</taxon>
        <taxon>Pleuronectoidei</taxon>
        <taxon>Soleidae</taxon>
        <taxon>Solea</taxon>
    </lineage>
</organism>
<keyword evidence="1" id="KW-0175">Coiled coil</keyword>
<evidence type="ECO:0000313" key="2">
    <source>
        <dbReference type="EMBL" id="KAG7497910.1"/>
    </source>
</evidence>
<dbReference type="AlphaFoldDB" id="A0AAV6R070"/>